<reference evidence="6 7" key="1">
    <citation type="submission" date="2020-06" db="EMBL/GenBank/DDBJ databases">
        <authorList>
            <person name="Li R."/>
            <person name="Bekaert M."/>
        </authorList>
    </citation>
    <scope>NUCLEOTIDE SEQUENCE [LARGE SCALE GENOMIC DNA]</scope>
    <source>
        <strain evidence="7">wild</strain>
    </source>
</reference>
<evidence type="ECO:0000313" key="6">
    <source>
        <dbReference type="EMBL" id="CAC5385737.1"/>
    </source>
</evidence>
<name>A0A6J8BTW2_MYTCO</name>
<dbReference type="EC" id="1.14.17.3" evidence="6"/>
<keyword evidence="6" id="KW-0560">Oxidoreductase</keyword>
<evidence type="ECO:0000313" key="7">
    <source>
        <dbReference type="Proteomes" id="UP000507470"/>
    </source>
</evidence>
<dbReference type="InterPro" id="IPR008977">
    <property type="entry name" value="PHM/PNGase_F_dom_sf"/>
</dbReference>
<gene>
    <name evidence="6" type="ORF">MCOR_21245</name>
</gene>
<keyword evidence="7" id="KW-1185">Reference proteome</keyword>
<dbReference type="EMBL" id="CACVKT020003764">
    <property type="protein sequence ID" value="CAC5385737.1"/>
    <property type="molecule type" value="Genomic_DNA"/>
</dbReference>
<evidence type="ECO:0000256" key="1">
    <source>
        <dbReference type="ARBA" id="ARBA00022729"/>
    </source>
</evidence>
<feature type="chain" id="PRO_5026679742" evidence="4">
    <location>
        <begin position="18"/>
        <end position="345"/>
    </location>
</feature>
<dbReference type="Gene3D" id="2.60.120.230">
    <property type="match status" value="1"/>
</dbReference>
<dbReference type="InterPro" id="IPR024548">
    <property type="entry name" value="Cu2_monoox_C"/>
</dbReference>
<sequence>MIEFGILLLILTTAVTAVREIPYITAHYGENGQEVYKMKLPFPSIKINEPDQYICYTRYLEELDEVYVLSTLIEINHDFVHHADLGFCEEPEDFASHQPWECSKTRKYCKGGAVGVYFFVDYYRPENGLMRFPKDVSLKVGFSTIMRHITFEMHTKAAVTDAHYPLINATLTFIKTPTKYNYQSHLLLTDGFIPANKEKGYFAEVACRWSKPDVVAFAVQVHTHHYGYMADVYRVRNGTWTLMVSQLTQGKAKVLVPVPGGAIDVRQGDVLAAKCLFITKDNKPVRFGQSDGQEMCNVDIQLGYEFKHEDRFKRSSACMTQQPEFSFCDHEATSGICGDNRKVNM</sequence>
<keyword evidence="3" id="KW-0325">Glycoprotein</keyword>
<dbReference type="OrthoDB" id="6068140at2759"/>
<dbReference type="EC" id="4.3.2.5" evidence="6"/>
<feature type="domain" description="Copper type II ascorbate-dependent monooxygenase C-terminal" evidence="5">
    <location>
        <begin position="190"/>
        <end position="300"/>
    </location>
</feature>
<dbReference type="AlphaFoldDB" id="A0A6J8BTW2"/>
<dbReference type="Pfam" id="PF03712">
    <property type="entry name" value="Cu2_monoox_C"/>
    <property type="match status" value="1"/>
</dbReference>
<evidence type="ECO:0000256" key="2">
    <source>
        <dbReference type="ARBA" id="ARBA00023157"/>
    </source>
</evidence>
<protein>
    <submittedName>
        <fullName evidence="6">PAM</fullName>
        <ecNumber evidence="6">1.14.17.3</ecNumber>
        <ecNumber evidence="6">4.3.2.5</ecNumber>
    </submittedName>
</protein>
<evidence type="ECO:0000256" key="4">
    <source>
        <dbReference type="SAM" id="SignalP"/>
    </source>
</evidence>
<evidence type="ECO:0000256" key="3">
    <source>
        <dbReference type="ARBA" id="ARBA00023180"/>
    </source>
</evidence>
<evidence type="ECO:0000259" key="5">
    <source>
        <dbReference type="Pfam" id="PF03712"/>
    </source>
</evidence>
<dbReference type="InterPro" id="IPR014784">
    <property type="entry name" value="Cu2_ascorb_mOase-like_C"/>
</dbReference>
<dbReference type="InterPro" id="IPR036939">
    <property type="entry name" value="Cu2_ascorb_mOase_N_sf"/>
</dbReference>
<dbReference type="PANTHER" id="PTHR10680">
    <property type="entry name" value="PEPTIDYL-GLYCINE ALPHA-AMIDATING MONOOXYGENASE"/>
    <property type="match status" value="1"/>
</dbReference>
<keyword evidence="1 4" id="KW-0732">Signal</keyword>
<keyword evidence="2" id="KW-1015">Disulfide bond</keyword>
<dbReference type="SUPFAM" id="SSF49742">
    <property type="entry name" value="PHM/PNGase F"/>
    <property type="match status" value="2"/>
</dbReference>
<dbReference type="GO" id="GO:0004598">
    <property type="term" value="F:peptidylamidoglycolate lyase activity"/>
    <property type="evidence" value="ECO:0007669"/>
    <property type="project" value="UniProtKB-EC"/>
</dbReference>
<dbReference type="Gene3D" id="2.60.120.310">
    <property type="entry name" value="Copper type II, ascorbate-dependent monooxygenase, N-terminal domain"/>
    <property type="match status" value="1"/>
</dbReference>
<dbReference type="GO" id="GO:0005507">
    <property type="term" value="F:copper ion binding"/>
    <property type="evidence" value="ECO:0007669"/>
    <property type="project" value="InterPro"/>
</dbReference>
<organism evidence="6 7">
    <name type="scientific">Mytilus coruscus</name>
    <name type="common">Sea mussel</name>
    <dbReference type="NCBI Taxonomy" id="42192"/>
    <lineage>
        <taxon>Eukaryota</taxon>
        <taxon>Metazoa</taxon>
        <taxon>Spiralia</taxon>
        <taxon>Lophotrochozoa</taxon>
        <taxon>Mollusca</taxon>
        <taxon>Bivalvia</taxon>
        <taxon>Autobranchia</taxon>
        <taxon>Pteriomorphia</taxon>
        <taxon>Mytilida</taxon>
        <taxon>Mytiloidea</taxon>
        <taxon>Mytilidae</taxon>
        <taxon>Mytilinae</taxon>
        <taxon>Mytilus</taxon>
    </lineage>
</organism>
<dbReference type="Proteomes" id="UP000507470">
    <property type="component" value="Unassembled WGS sequence"/>
</dbReference>
<feature type="signal peptide" evidence="4">
    <location>
        <begin position="1"/>
        <end position="17"/>
    </location>
</feature>
<dbReference type="GO" id="GO:0004504">
    <property type="term" value="F:peptidylglycine monooxygenase activity"/>
    <property type="evidence" value="ECO:0007669"/>
    <property type="project" value="UniProtKB-EC"/>
</dbReference>
<proteinExistence type="predicted"/>
<keyword evidence="6" id="KW-0456">Lyase</keyword>
<accession>A0A6J8BTW2</accession>